<evidence type="ECO:0000313" key="2">
    <source>
        <dbReference type="EMBL" id="ACO68962.1"/>
    </source>
</evidence>
<name>C1FEH7_MICCC</name>
<accession>C1FEH7</accession>
<dbReference type="GeneID" id="8250237"/>
<evidence type="ECO:0000313" key="3">
    <source>
        <dbReference type="Proteomes" id="UP000002009"/>
    </source>
</evidence>
<sequence length="194" mass="22331">MTVCDLRKLFFVHVYISSFIRMETLLIFPYIYIYFELHTLFHQNPHWMALHKYLVLNFIYFIRSKEPLLAEQSLWGVKRLAFAVFNVLQSYRLPSFTCATVRNMFYSGDLLSPKGALGQIWVCVFISDVALAPFFLDNFLKVPFPFTARPKCNSNCALNSFSILLYASDTRASAGMCQSSYATQSSADIRTCSM</sequence>
<dbReference type="KEGG" id="mis:MICPUN_51808"/>
<keyword evidence="1" id="KW-1133">Transmembrane helix</keyword>
<dbReference type="Proteomes" id="UP000002009">
    <property type="component" value="Chromosome 1"/>
</dbReference>
<dbReference type="EMBL" id="CP001574">
    <property type="protein sequence ID" value="ACO68962.1"/>
    <property type="molecule type" value="Genomic_DNA"/>
</dbReference>
<dbReference type="RefSeq" id="XP_002507704.1">
    <property type="nucleotide sequence ID" value="XM_002507658.1"/>
</dbReference>
<keyword evidence="1" id="KW-0472">Membrane</keyword>
<keyword evidence="1" id="KW-0812">Transmembrane</keyword>
<feature type="transmembrane region" description="Helical" evidence="1">
    <location>
        <begin position="12"/>
        <end position="35"/>
    </location>
</feature>
<organism evidence="2 3">
    <name type="scientific">Micromonas commoda (strain RCC299 / NOUM17 / CCMP2709)</name>
    <name type="common">Picoplanktonic green alga</name>
    <dbReference type="NCBI Taxonomy" id="296587"/>
    <lineage>
        <taxon>Eukaryota</taxon>
        <taxon>Viridiplantae</taxon>
        <taxon>Chlorophyta</taxon>
        <taxon>Mamiellophyceae</taxon>
        <taxon>Mamiellales</taxon>
        <taxon>Mamiellaceae</taxon>
        <taxon>Micromonas</taxon>
    </lineage>
</organism>
<evidence type="ECO:0000256" key="1">
    <source>
        <dbReference type="SAM" id="Phobius"/>
    </source>
</evidence>
<keyword evidence="3" id="KW-1185">Reference proteome</keyword>
<gene>
    <name evidence="2" type="ORF">MICPUN_51808</name>
</gene>
<dbReference type="InParanoid" id="C1FEH7"/>
<dbReference type="AlphaFoldDB" id="C1FEH7"/>
<reference evidence="2 3" key="1">
    <citation type="journal article" date="2009" name="Science">
        <title>Green evolution and dynamic adaptations revealed by genomes of the marine picoeukaryotes Micromonas.</title>
        <authorList>
            <person name="Worden A.Z."/>
            <person name="Lee J.H."/>
            <person name="Mock T."/>
            <person name="Rouze P."/>
            <person name="Simmons M.P."/>
            <person name="Aerts A.L."/>
            <person name="Allen A.E."/>
            <person name="Cuvelier M.L."/>
            <person name="Derelle E."/>
            <person name="Everett M.V."/>
            <person name="Foulon E."/>
            <person name="Grimwood J."/>
            <person name="Gundlach H."/>
            <person name="Henrissat B."/>
            <person name="Napoli C."/>
            <person name="McDonald S.M."/>
            <person name="Parker M.S."/>
            <person name="Rombauts S."/>
            <person name="Salamov A."/>
            <person name="Von Dassow P."/>
            <person name="Badger J.H."/>
            <person name="Coutinho P.M."/>
            <person name="Demir E."/>
            <person name="Dubchak I."/>
            <person name="Gentemann C."/>
            <person name="Eikrem W."/>
            <person name="Gready J.E."/>
            <person name="John U."/>
            <person name="Lanier W."/>
            <person name="Lindquist E.A."/>
            <person name="Lucas S."/>
            <person name="Mayer K.F."/>
            <person name="Moreau H."/>
            <person name="Not F."/>
            <person name="Otillar R."/>
            <person name="Panaud O."/>
            <person name="Pangilinan J."/>
            <person name="Paulsen I."/>
            <person name="Piegu B."/>
            <person name="Poliakov A."/>
            <person name="Robbens S."/>
            <person name="Schmutz J."/>
            <person name="Toulza E."/>
            <person name="Wyss T."/>
            <person name="Zelensky A."/>
            <person name="Zhou K."/>
            <person name="Armbrust E.V."/>
            <person name="Bhattacharya D."/>
            <person name="Goodenough U.W."/>
            <person name="Van de Peer Y."/>
            <person name="Grigoriev I.V."/>
        </authorList>
    </citation>
    <scope>NUCLEOTIDE SEQUENCE [LARGE SCALE GENOMIC DNA]</scope>
    <source>
        <strain evidence="3">RCC299 / NOUM17</strain>
    </source>
</reference>
<proteinExistence type="predicted"/>
<protein>
    <submittedName>
        <fullName evidence="2">Uncharacterized protein</fullName>
    </submittedName>
</protein>